<feature type="domain" description="RRM" evidence="4">
    <location>
        <begin position="9"/>
        <end position="87"/>
    </location>
</feature>
<dbReference type="PANTHER" id="PTHR48027">
    <property type="entry name" value="HETEROGENEOUS NUCLEAR RIBONUCLEOPROTEIN 87F-RELATED"/>
    <property type="match status" value="1"/>
</dbReference>
<evidence type="ECO:0000313" key="6">
    <source>
        <dbReference type="Proteomes" id="UP001165122"/>
    </source>
</evidence>
<proteinExistence type="predicted"/>
<dbReference type="PROSITE" id="PS50102">
    <property type="entry name" value="RRM"/>
    <property type="match status" value="2"/>
</dbReference>
<dbReference type="Pfam" id="PF00076">
    <property type="entry name" value="RRM_1"/>
    <property type="match status" value="2"/>
</dbReference>
<reference evidence="6" key="1">
    <citation type="journal article" date="2023" name="Commun. Biol.">
        <title>Genome analysis of Parmales, the sister group of diatoms, reveals the evolutionary specialization of diatoms from phago-mixotrophs to photoautotrophs.</title>
        <authorList>
            <person name="Ban H."/>
            <person name="Sato S."/>
            <person name="Yoshikawa S."/>
            <person name="Yamada K."/>
            <person name="Nakamura Y."/>
            <person name="Ichinomiya M."/>
            <person name="Sato N."/>
            <person name="Blanc-Mathieu R."/>
            <person name="Endo H."/>
            <person name="Kuwata A."/>
            <person name="Ogata H."/>
        </authorList>
    </citation>
    <scope>NUCLEOTIDE SEQUENCE [LARGE SCALE GENOMIC DNA]</scope>
    <source>
        <strain evidence="6">NIES 3700</strain>
    </source>
</reference>
<evidence type="ECO:0000256" key="3">
    <source>
        <dbReference type="SAM" id="MobiDB-lite"/>
    </source>
</evidence>
<dbReference type="InterPro" id="IPR000504">
    <property type="entry name" value="RRM_dom"/>
</dbReference>
<dbReference type="OrthoDB" id="439808at2759"/>
<gene>
    <name evidence="5" type="ORF">TrLO_g9230</name>
</gene>
<organism evidence="5 6">
    <name type="scientific">Triparma laevis f. longispina</name>
    <dbReference type="NCBI Taxonomy" id="1714387"/>
    <lineage>
        <taxon>Eukaryota</taxon>
        <taxon>Sar</taxon>
        <taxon>Stramenopiles</taxon>
        <taxon>Ochrophyta</taxon>
        <taxon>Bolidophyceae</taxon>
        <taxon>Parmales</taxon>
        <taxon>Triparmaceae</taxon>
        <taxon>Triparma</taxon>
    </lineage>
</organism>
<sequence length="264" mass="27545">MSGMVSTEVKLFVGNIPFECDLNRLQELFGQYATITDAFIPHFQDSGRPRGFAMITVSDVNGANQAIENLNNTEIDGRTIRVNVAMPKRAQAGGAGGEWGGQQQGGMGAGAPFQQAGPVPGQPGMPVNAEVKLFVGNLSFATTAETIKAYFDQFGIVSDCFLPKDRQTGRPRGFAFVTMPNEEAKVACEAANGVEIDGRILRVNVAQPKGPWGGGGGYGQQGGGGGGYHQQQQQGYGGGGYQQQGGYVGGPVGGQMAQGGAMNF</sequence>
<evidence type="ECO:0000313" key="5">
    <source>
        <dbReference type="EMBL" id="GMI05645.1"/>
    </source>
</evidence>
<feature type="domain" description="RRM" evidence="4">
    <location>
        <begin position="131"/>
        <end position="208"/>
    </location>
</feature>
<dbReference type="AlphaFoldDB" id="A0A9W7C9L2"/>
<evidence type="ECO:0000256" key="2">
    <source>
        <dbReference type="PROSITE-ProRule" id="PRU00176"/>
    </source>
</evidence>
<keyword evidence="6" id="KW-1185">Reference proteome</keyword>
<accession>A0A9W7C9L2</accession>
<dbReference type="EMBL" id="BRXW01000089">
    <property type="protein sequence ID" value="GMI05645.1"/>
    <property type="molecule type" value="Genomic_DNA"/>
</dbReference>
<evidence type="ECO:0000256" key="1">
    <source>
        <dbReference type="ARBA" id="ARBA00022884"/>
    </source>
</evidence>
<dbReference type="InterPro" id="IPR052462">
    <property type="entry name" value="SLIRP/GR-RBP-like"/>
</dbReference>
<comment type="caution">
    <text evidence="5">The sequence shown here is derived from an EMBL/GenBank/DDBJ whole genome shotgun (WGS) entry which is preliminary data.</text>
</comment>
<dbReference type="Gene3D" id="3.30.70.330">
    <property type="match status" value="2"/>
</dbReference>
<dbReference type="Proteomes" id="UP001165122">
    <property type="component" value="Unassembled WGS sequence"/>
</dbReference>
<feature type="compositionally biased region" description="Gly residues" evidence="3">
    <location>
        <begin position="212"/>
        <end position="228"/>
    </location>
</feature>
<keyword evidence="1 2" id="KW-0694">RNA-binding</keyword>
<evidence type="ECO:0000259" key="4">
    <source>
        <dbReference type="PROSITE" id="PS50102"/>
    </source>
</evidence>
<dbReference type="SMART" id="SM00360">
    <property type="entry name" value="RRM"/>
    <property type="match status" value="2"/>
</dbReference>
<dbReference type="InterPro" id="IPR012677">
    <property type="entry name" value="Nucleotide-bd_a/b_plait_sf"/>
</dbReference>
<feature type="region of interest" description="Disordered" evidence="3">
    <location>
        <begin position="212"/>
        <end position="240"/>
    </location>
</feature>
<dbReference type="InterPro" id="IPR035979">
    <property type="entry name" value="RBD_domain_sf"/>
</dbReference>
<protein>
    <recommendedName>
        <fullName evidence="4">RRM domain-containing protein</fullName>
    </recommendedName>
</protein>
<dbReference type="SUPFAM" id="SSF54928">
    <property type="entry name" value="RNA-binding domain, RBD"/>
    <property type="match status" value="2"/>
</dbReference>
<name>A0A9W7C9L2_9STRA</name>
<dbReference type="GO" id="GO:0003723">
    <property type="term" value="F:RNA binding"/>
    <property type="evidence" value="ECO:0007669"/>
    <property type="project" value="UniProtKB-UniRule"/>
</dbReference>